<dbReference type="STRING" id="215243.A0A0D2AN61"/>
<dbReference type="Proteomes" id="UP000053342">
    <property type="component" value="Unassembled WGS sequence"/>
</dbReference>
<evidence type="ECO:0000313" key="3">
    <source>
        <dbReference type="Proteomes" id="UP000053342"/>
    </source>
</evidence>
<dbReference type="AlphaFoldDB" id="A0A0D2AN61"/>
<dbReference type="RefSeq" id="XP_016261622.1">
    <property type="nucleotide sequence ID" value="XM_016408142.1"/>
</dbReference>
<dbReference type="VEuPathDB" id="FungiDB:PV06_06968"/>
<name>A0A0D2AN61_9EURO</name>
<feature type="region of interest" description="Disordered" evidence="1">
    <location>
        <begin position="49"/>
        <end position="85"/>
    </location>
</feature>
<dbReference type="GeneID" id="27359042"/>
<dbReference type="EMBL" id="KN847337">
    <property type="protein sequence ID" value="KIW41406.1"/>
    <property type="molecule type" value="Genomic_DNA"/>
</dbReference>
<reference evidence="2 3" key="1">
    <citation type="submission" date="2015-01" db="EMBL/GenBank/DDBJ databases">
        <title>The Genome Sequence of Exophiala oligosperma CBS72588.</title>
        <authorList>
            <consortium name="The Broad Institute Genomics Platform"/>
            <person name="Cuomo C."/>
            <person name="de Hoog S."/>
            <person name="Gorbushina A."/>
            <person name="Stielow B."/>
            <person name="Teixiera M."/>
            <person name="Abouelleil A."/>
            <person name="Chapman S.B."/>
            <person name="Priest M."/>
            <person name="Young S.K."/>
            <person name="Wortman J."/>
            <person name="Nusbaum C."/>
            <person name="Birren B."/>
        </authorList>
    </citation>
    <scope>NUCLEOTIDE SEQUENCE [LARGE SCALE GENOMIC DNA]</scope>
    <source>
        <strain evidence="2 3">CBS 72588</strain>
    </source>
</reference>
<organism evidence="2 3">
    <name type="scientific">Exophiala oligosperma</name>
    <dbReference type="NCBI Taxonomy" id="215243"/>
    <lineage>
        <taxon>Eukaryota</taxon>
        <taxon>Fungi</taxon>
        <taxon>Dikarya</taxon>
        <taxon>Ascomycota</taxon>
        <taxon>Pezizomycotina</taxon>
        <taxon>Eurotiomycetes</taxon>
        <taxon>Chaetothyriomycetidae</taxon>
        <taxon>Chaetothyriales</taxon>
        <taxon>Herpotrichiellaceae</taxon>
        <taxon>Exophiala</taxon>
    </lineage>
</organism>
<gene>
    <name evidence="2" type="ORF">PV06_06968</name>
</gene>
<evidence type="ECO:0000313" key="2">
    <source>
        <dbReference type="EMBL" id="KIW41406.1"/>
    </source>
</evidence>
<dbReference type="HOGENOM" id="CLU_029560_0_0_1"/>
<proteinExistence type="predicted"/>
<feature type="compositionally biased region" description="Basic and acidic residues" evidence="1">
    <location>
        <begin position="56"/>
        <end position="77"/>
    </location>
</feature>
<keyword evidence="3" id="KW-1185">Reference proteome</keyword>
<protein>
    <recommendedName>
        <fullName evidence="4">Transcription factor domain-containing protein</fullName>
    </recommendedName>
</protein>
<sequence>MGRREFVTSVVAQARSALSMRDASLEAVVVQRSSPSKTPLESYQGAMISLATSPDHTTKDTLEGRYEAPKSSSKQDKPSQVNESSLWPASSFGEMFISPAETTELFWPTAMENELALPTNTETLPESGDPNDTTGLLEEHKISNIQQGSFWEDLARLRYEGAQHDSVVDHEPWTILEQFFQTGHLIFPILYYHDLHARLTLEPDWQAVPSLRTLVLAMQLMLAAGQYRMKIGPASAVSELARRVEMSRLDYDFAETPSLDEVAISLFLFTAYNVLEKHGRAFLYLDECLSLMEAVGPVSEWDEPRRIRMEHVLYNTEAASLAIYAGNKRKRKARVPSLKLDDAGIAAFAGLEHDQDVDQMAIKLLRRLTEIHLSEHRGPLQSVESASQADADLLYEAACQRNPFYRIQAADVAISRQWQLSRRLLDDQRSTRSSSLRRLDKAAIQTLGTAAMAGICLLQEGEVRIVGLGKLAGLVQNMFALSGTRQCDYSVAGIVGAIVREDHERNFAFAVEDVLGTMLATIPASLGNPTKPYTTEKQIRTIMIDDGCIHKPAVPSGYSFCRANRNEDIESCGDVVDMGLPMSMS</sequence>
<dbReference type="OrthoDB" id="4132249at2759"/>
<evidence type="ECO:0000256" key="1">
    <source>
        <dbReference type="SAM" id="MobiDB-lite"/>
    </source>
</evidence>
<accession>A0A0D2AN61</accession>
<evidence type="ECO:0008006" key="4">
    <source>
        <dbReference type="Google" id="ProtNLM"/>
    </source>
</evidence>